<feature type="signal peptide" evidence="1">
    <location>
        <begin position="1"/>
        <end position="19"/>
    </location>
</feature>
<dbReference type="AlphaFoldDB" id="A0A1Y2GTR7"/>
<gene>
    <name evidence="2" type="ORF">BCR41DRAFT_16805</name>
</gene>
<dbReference type="InParanoid" id="A0A1Y2GTR7"/>
<feature type="chain" id="PRO_5013073369" evidence="1">
    <location>
        <begin position="20"/>
        <end position="174"/>
    </location>
</feature>
<comment type="caution">
    <text evidence="2">The sequence shown here is derived from an EMBL/GenBank/DDBJ whole genome shotgun (WGS) entry which is preliminary data.</text>
</comment>
<name>A0A1Y2GTR7_9FUNG</name>
<dbReference type="EMBL" id="MCFF01000010">
    <property type="protein sequence ID" value="ORZ22868.1"/>
    <property type="molecule type" value="Genomic_DNA"/>
</dbReference>
<evidence type="ECO:0000256" key="1">
    <source>
        <dbReference type="SAM" id="SignalP"/>
    </source>
</evidence>
<evidence type="ECO:0000313" key="2">
    <source>
        <dbReference type="EMBL" id="ORZ22868.1"/>
    </source>
</evidence>
<sequence length="174" mass="19753">MVHKVRLAMTLSTLTTVDVATTSFTFNLTDDKSQHTGVTQLHPGIEDIMLSSQPPIIMHFPNLKRWRIWSKITHDASSTMLLKESVSKWYSRLTAIQIGTISGDLIGHIPIHDVFIVFIDLDALMIPYKEISVDLVVTLTRCPNKWICLHAYRPASMASANCWIDGAFQRLERF</sequence>
<dbReference type="RefSeq" id="XP_021883422.1">
    <property type="nucleotide sequence ID" value="XM_022019691.1"/>
</dbReference>
<keyword evidence="3" id="KW-1185">Reference proteome</keyword>
<proteinExistence type="predicted"/>
<organism evidence="2 3">
    <name type="scientific">Lobosporangium transversale</name>
    <dbReference type="NCBI Taxonomy" id="64571"/>
    <lineage>
        <taxon>Eukaryota</taxon>
        <taxon>Fungi</taxon>
        <taxon>Fungi incertae sedis</taxon>
        <taxon>Mucoromycota</taxon>
        <taxon>Mortierellomycotina</taxon>
        <taxon>Mortierellomycetes</taxon>
        <taxon>Mortierellales</taxon>
        <taxon>Mortierellaceae</taxon>
        <taxon>Lobosporangium</taxon>
    </lineage>
</organism>
<accession>A0A1Y2GTR7</accession>
<protein>
    <submittedName>
        <fullName evidence="2">Uncharacterized protein</fullName>
    </submittedName>
</protein>
<evidence type="ECO:0000313" key="3">
    <source>
        <dbReference type="Proteomes" id="UP000193648"/>
    </source>
</evidence>
<dbReference type="Proteomes" id="UP000193648">
    <property type="component" value="Unassembled WGS sequence"/>
</dbReference>
<reference evidence="2 3" key="1">
    <citation type="submission" date="2016-07" db="EMBL/GenBank/DDBJ databases">
        <title>Pervasive Adenine N6-methylation of Active Genes in Fungi.</title>
        <authorList>
            <consortium name="DOE Joint Genome Institute"/>
            <person name="Mondo S.J."/>
            <person name="Dannebaum R.O."/>
            <person name="Kuo R.C."/>
            <person name="Labutti K."/>
            <person name="Haridas S."/>
            <person name="Kuo A."/>
            <person name="Salamov A."/>
            <person name="Ahrendt S.R."/>
            <person name="Lipzen A."/>
            <person name="Sullivan W."/>
            <person name="Andreopoulos W.B."/>
            <person name="Clum A."/>
            <person name="Lindquist E."/>
            <person name="Daum C."/>
            <person name="Ramamoorthy G.K."/>
            <person name="Gryganskyi A."/>
            <person name="Culley D."/>
            <person name="Magnuson J.K."/>
            <person name="James T.Y."/>
            <person name="O'Malley M.A."/>
            <person name="Stajich J.E."/>
            <person name="Spatafora J.W."/>
            <person name="Visel A."/>
            <person name="Grigoriev I.V."/>
        </authorList>
    </citation>
    <scope>NUCLEOTIDE SEQUENCE [LARGE SCALE GENOMIC DNA]</scope>
    <source>
        <strain evidence="2 3">NRRL 3116</strain>
    </source>
</reference>
<keyword evidence="1" id="KW-0732">Signal</keyword>
<dbReference type="GeneID" id="33561536"/>